<accession>A0A1M6J5S5</accession>
<dbReference type="SUPFAM" id="SSF48498">
    <property type="entry name" value="Tetracyclin repressor-like, C-terminal domain"/>
    <property type="match status" value="1"/>
</dbReference>
<evidence type="ECO:0000313" key="3">
    <source>
        <dbReference type="Proteomes" id="UP000184052"/>
    </source>
</evidence>
<keyword evidence="3" id="KW-1185">Reference proteome</keyword>
<dbReference type="EMBL" id="FQZL01000020">
    <property type="protein sequence ID" value="SHJ42038.1"/>
    <property type="molecule type" value="Genomic_DNA"/>
</dbReference>
<dbReference type="Proteomes" id="UP000184052">
    <property type="component" value="Unassembled WGS sequence"/>
</dbReference>
<dbReference type="InterPro" id="IPR013570">
    <property type="entry name" value="Tscrpt_reg_YsiA_C"/>
</dbReference>
<reference evidence="2 3" key="1">
    <citation type="submission" date="2016-11" db="EMBL/GenBank/DDBJ databases">
        <authorList>
            <person name="Jaros S."/>
            <person name="Januszkiewicz K."/>
            <person name="Wedrychowicz H."/>
        </authorList>
    </citation>
    <scope>NUCLEOTIDE SEQUENCE [LARGE SCALE GENOMIC DNA]</scope>
    <source>
        <strain evidence="2 3">DSM 17477</strain>
    </source>
</reference>
<feature type="domain" description="Transcription regulator YsiA C-terminal" evidence="1">
    <location>
        <begin position="34"/>
        <end position="95"/>
    </location>
</feature>
<gene>
    <name evidence="2" type="ORF">SAMN02745751_02511</name>
</gene>
<dbReference type="InterPro" id="IPR036271">
    <property type="entry name" value="Tet_transcr_reg_TetR-rel_C_sf"/>
</dbReference>
<dbReference type="AlphaFoldDB" id="A0A1M6J5S5"/>
<dbReference type="Pfam" id="PF08359">
    <property type="entry name" value="TetR_C_4"/>
    <property type="match status" value="1"/>
</dbReference>
<dbReference type="Gene3D" id="1.10.357.10">
    <property type="entry name" value="Tetracycline Repressor, domain 2"/>
    <property type="match status" value="1"/>
</dbReference>
<dbReference type="RefSeq" id="WP_073049926.1">
    <property type="nucleotide sequence ID" value="NZ_FQZL01000020.1"/>
</dbReference>
<dbReference type="STRING" id="1121476.SAMN02745751_02511"/>
<evidence type="ECO:0000259" key="1">
    <source>
        <dbReference type="Pfam" id="PF08359"/>
    </source>
</evidence>
<protein>
    <submittedName>
        <fullName evidence="2">YsiA-like protein, C-terminal region</fullName>
    </submittedName>
</protein>
<organism evidence="2 3">
    <name type="scientific">Dethiosulfatibacter aminovorans DSM 17477</name>
    <dbReference type="NCBI Taxonomy" id="1121476"/>
    <lineage>
        <taxon>Bacteria</taxon>
        <taxon>Bacillati</taxon>
        <taxon>Bacillota</taxon>
        <taxon>Tissierellia</taxon>
        <taxon>Dethiosulfatibacter</taxon>
    </lineage>
</organism>
<dbReference type="OrthoDB" id="9812484at2"/>
<name>A0A1M6J5S5_9FIRM</name>
<proteinExistence type="predicted"/>
<sequence length="105" mass="12417">MEEVGYDILYIIYSTQLSYKKEKTFIIDESRPLYVTINEIIKKGQDKGEFRNDISSAELTKMIFRTIRGTFYEWCLNDGKFNLIDDGAKFYKIFLSSFRKDVSQP</sequence>
<evidence type="ECO:0000313" key="2">
    <source>
        <dbReference type="EMBL" id="SHJ42038.1"/>
    </source>
</evidence>